<sequence length="409" mass="44138">MGTQALTHQMIARESAKMLVEQNNVVTNINTTRSKEFGEEINGYKKGDTVKIMVPPMPVSFSGANFAGDRFANAPSVSETYVNLVVDQQYHVPLTFTAKEKKLDLTDFSKRFLRPAMNSLSSKVNAYLLKSMYLQTPNVVGTWGTIPGTRPPWRAAASVLDNHLAPEADRCAHFSTDANDALAETNVTLFHTSDEIRGEFSKNAVGMFAGLEFYKQLALPTHTNGPGSGLVVTGTGNQGATLAIDDTKGDTRTALVVLSKGTIFTLAGVFETHPITGEATTRLRQFLVTTDYRRGEYGVTIYPPIVLTSTTTIGTVTALPKDRTALTIVGAPSTAAVQNLVFHEDAFATAFVPLPVLANCDGYTATVKSISVRVMSFGDGKADVEHTRIDVLFGTPVAVRPDHACRVTQ</sequence>
<protein>
    <submittedName>
        <fullName evidence="1">Uncharacterized protein</fullName>
    </submittedName>
</protein>
<accession>A0A9Q4MFS1</accession>
<dbReference type="Gene3D" id="2.40.30.240">
    <property type="match status" value="1"/>
</dbReference>
<gene>
    <name evidence="1" type="ORF">FG476_02340</name>
</gene>
<dbReference type="RefSeq" id="WP_004083647.1">
    <property type="nucleotide sequence ID" value="NZ_CP047134.1"/>
</dbReference>
<comment type="caution">
    <text evidence="1">The sequence shown here is derived from an EMBL/GenBank/DDBJ whole genome shotgun (WGS) entry which is preliminary data.</text>
</comment>
<dbReference type="Pfam" id="PF11651">
    <property type="entry name" value="P22_CoatProtein"/>
    <property type="match status" value="1"/>
</dbReference>
<organism evidence="1 2">
    <name type="scientific">Xylella fastidiosa subsp. multiplex</name>
    <dbReference type="NCBI Taxonomy" id="644357"/>
    <lineage>
        <taxon>Bacteria</taxon>
        <taxon>Pseudomonadati</taxon>
        <taxon>Pseudomonadota</taxon>
        <taxon>Gammaproteobacteria</taxon>
        <taxon>Lysobacterales</taxon>
        <taxon>Lysobacteraceae</taxon>
        <taxon>Xylella</taxon>
    </lineage>
</organism>
<name>A0A9Q4MFS1_XYLFS</name>
<dbReference type="AlphaFoldDB" id="A0A9Q4MFS1"/>
<evidence type="ECO:0000313" key="2">
    <source>
        <dbReference type="Proteomes" id="UP000474061"/>
    </source>
</evidence>
<reference evidence="1" key="1">
    <citation type="submission" date="2019-05" db="EMBL/GenBank/DDBJ databases">
        <authorList>
            <person name="Castillo A."/>
            <person name="Giampetruzzi A."/>
            <person name="Landa B."/>
            <person name="Saponari M."/>
            <person name="Almeida R.P.P."/>
            <person name="Moralejo E."/>
            <person name="Marco-Noales E."/>
            <person name="Velasco-Amo M.P."/>
            <person name="Roman-Ecija M."/>
            <person name="Navarro I."/>
            <person name="Monterde A."/>
            <person name="Barbe S."/>
        </authorList>
    </citation>
    <scope>NUCLEOTIDE SEQUENCE</scope>
    <source>
        <strain evidence="1">XYL1981</strain>
    </source>
</reference>
<reference evidence="1" key="2">
    <citation type="journal article" date="2020" name="Appl. Environ. Microbiol.">
        <title>Multiple intercontinental introductions associated with the emergence of a plant pathogen in Europe.</title>
        <authorList>
            <person name="Landa B.B."/>
            <person name="Castillo A.I."/>
            <person name="Giampetruzzi A."/>
            <person name="Kahn A."/>
            <person name="Roman-Ecija M."/>
            <person name="Velasco-Amo M.P."/>
            <person name="Navas-Cortes J.A."/>
            <person name="Marco-Noales E."/>
            <person name="Barbe S."/>
            <person name="Moralejo E."/>
            <person name="Coletta-Filho H.D."/>
            <person name="Saldarelli P."/>
            <person name="Saponari M."/>
            <person name="Almeida R.P.P."/>
        </authorList>
    </citation>
    <scope>NUCLEOTIDE SEQUENCE</scope>
    <source>
        <strain evidence="1">XYL1981</strain>
    </source>
</reference>
<evidence type="ECO:0000313" key="1">
    <source>
        <dbReference type="EMBL" id="MRU22966.1"/>
    </source>
</evidence>
<proteinExistence type="predicted"/>
<dbReference type="Proteomes" id="UP000474061">
    <property type="component" value="Unassembled WGS sequence"/>
</dbReference>
<dbReference type="InterPro" id="IPR024659">
    <property type="entry name" value="Phage_coat_Gp5"/>
</dbReference>
<dbReference type="EMBL" id="VDCJ01000324">
    <property type="protein sequence ID" value="MRU22966.1"/>
    <property type="molecule type" value="Genomic_DNA"/>
</dbReference>